<protein>
    <submittedName>
        <fullName evidence="6">TetR/AcrR family transcriptional regulator</fullName>
    </submittedName>
</protein>
<keyword evidence="1" id="KW-0805">Transcription regulation</keyword>
<dbReference type="Gene3D" id="1.10.357.10">
    <property type="entry name" value="Tetracycline Repressor, domain 2"/>
    <property type="match status" value="1"/>
</dbReference>
<organism evidence="6 7">
    <name type="scientific">Catenulispora pinistramenti</name>
    <dbReference type="NCBI Taxonomy" id="2705254"/>
    <lineage>
        <taxon>Bacteria</taxon>
        <taxon>Bacillati</taxon>
        <taxon>Actinomycetota</taxon>
        <taxon>Actinomycetes</taxon>
        <taxon>Catenulisporales</taxon>
        <taxon>Catenulisporaceae</taxon>
        <taxon>Catenulispora</taxon>
    </lineage>
</organism>
<dbReference type="PANTHER" id="PTHR30055">
    <property type="entry name" value="HTH-TYPE TRANSCRIPTIONAL REGULATOR RUTR"/>
    <property type="match status" value="1"/>
</dbReference>
<dbReference type="Pfam" id="PF16859">
    <property type="entry name" value="TetR_C_11"/>
    <property type="match status" value="1"/>
</dbReference>
<evidence type="ECO:0000256" key="3">
    <source>
        <dbReference type="ARBA" id="ARBA00023163"/>
    </source>
</evidence>
<keyword evidence="2 4" id="KW-0238">DNA-binding</keyword>
<dbReference type="InterPro" id="IPR011075">
    <property type="entry name" value="TetR_C"/>
</dbReference>
<dbReference type="InterPro" id="IPR001647">
    <property type="entry name" value="HTH_TetR"/>
</dbReference>
<evidence type="ECO:0000313" key="6">
    <source>
        <dbReference type="EMBL" id="MBS2552250.1"/>
    </source>
</evidence>
<evidence type="ECO:0000259" key="5">
    <source>
        <dbReference type="PROSITE" id="PS50977"/>
    </source>
</evidence>
<evidence type="ECO:0000256" key="4">
    <source>
        <dbReference type="PROSITE-ProRule" id="PRU00335"/>
    </source>
</evidence>
<dbReference type="SUPFAM" id="SSF48498">
    <property type="entry name" value="Tetracyclin repressor-like, C-terminal domain"/>
    <property type="match status" value="1"/>
</dbReference>
<feature type="domain" description="HTH tetR-type" evidence="5">
    <location>
        <begin position="15"/>
        <end position="75"/>
    </location>
</feature>
<dbReference type="PANTHER" id="PTHR30055:SF148">
    <property type="entry name" value="TETR-FAMILY TRANSCRIPTIONAL REGULATOR"/>
    <property type="match status" value="1"/>
</dbReference>
<dbReference type="InterPro" id="IPR050109">
    <property type="entry name" value="HTH-type_TetR-like_transc_reg"/>
</dbReference>
<dbReference type="EMBL" id="JAAFYZ010000178">
    <property type="protein sequence ID" value="MBS2552250.1"/>
    <property type="molecule type" value="Genomic_DNA"/>
</dbReference>
<proteinExistence type="predicted"/>
<evidence type="ECO:0000256" key="2">
    <source>
        <dbReference type="ARBA" id="ARBA00023125"/>
    </source>
</evidence>
<dbReference type="Pfam" id="PF00440">
    <property type="entry name" value="TetR_N"/>
    <property type="match status" value="1"/>
</dbReference>
<sequence>MSRPEKAPPLRRRGEPMRRAVSEVVVRLLTDQGPEAVTMADVAAAAGVHESSLYRQFGTREKMIFEAATRYSDQALPAQPAGDDIADDLRSTMRALIEYLNTPQGAALVRLSAVPVSPEFDQERTAYWHRRLDRSADVVRHGVETGQLKADTDPTLVVDALAGPVLARLALFHEVMAMDDVMRLVDQVLRGITV</sequence>
<dbReference type="InterPro" id="IPR009057">
    <property type="entry name" value="Homeodomain-like_sf"/>
</dbReference>
<evidence type="ECO:0000313" key="7">
    <source>
        <dbReference type="Proteomes" id="UP000730482"/>
    </source>
</evidence>
<accession>A0ABS5L1W8</accession>
<dbReference type="Proteomes" id="UP000730482">
    <property type="component" value="Unassembled WGS sequence"/>
</dbReference>
<dbReference type="SUPFAM" id="SSF46689">
    <property type="entry name" value="Homeodomain-like"/>
    <property type="match status" value="1"/>
</dbReference>
<dbReference type="PROSITE" id="PS50977">
    <property type="entry name" value="HTH_TETR_2"/>
    <property type="match status" value="1"/>
</dbReference>
<dbReference type="RefSeq" id="WP_212017651.1">
    <property type="nucleotide sequence ID" value="NZ_JAAFYZ010000178.1"/>
</dbReference>
<keyword evidence="7" id="KW-1185">Reference proteome</keyword>
<name>A0ABS5L1W8_9ACTN</name>
<gene>
    <name evidence="6" type="ORF">KGQ19_35885</name>
</gene>
<reference evidence="6 7" key="1">
    <citation type="submission" date="2020-02" db="EMBL/GenBank/DDBJ databases">
        <title>Acidophilic actinobacteria isolated from forest soil.</title>
        <authorList>
            <person name="Golinska P."/>
        </authorList>
    </citation>
    <scope>NUCLEOTIDE SEQUENCE [LARGE SCALE GENOMIC DNA]</scope>
    <source>
        <strain evidence="6 7">NL8</strain>
    </source>
</reference>
<dbReference type="InterPro" id="IPR036271">
    <property type="entry name" value="Tet_transcr_reg_TetR-rel_C_sf"/>
</dbReference>
<dbReference type="Gene3D" id="1.10.10.60">
    <property type="entry name" value="Homeodomain-like"/>
    <property type="match status" value="1"/>
</dbReference>
<feature type="DNA-binding region" description="H-T-H motif" evidence="4">
    <location>
        <begin position="38"/>
        <end position="57"/>
    </location>
</feature>
<comment type="caution">
    <text evidence="6">The sequence shown here is derived from an EMBL/GenBank/DDBJ whole genome shotgun (WGS) entry which is preliminary data.</text>
</comment>
<keyword evidence="3" id="KW-0804">Transcription</keyword>
<evidence type="ECO:0000256" key="1">
    <source>
        <dbReference type="ARBA" id="ARBA00023015"/>
    </source>
</evidence>